<dbReference type="Pfam" id="PF09700">
    <property type="entry name" value="Cas_Cmr3"/>
    <property type="match status" value="1"/>
</dbReference>
<dbReference type="Proteomes" id="UP001250214">
    <property type="component" value="Unassembled WGS sequence"/>
</dbReference>
<dbReference type="InterPro" id="IPR019117">
    <property type="entry name" value="CRISPR-assoc_protein_Cmr3"/>
</dbReference>
<dbReference type="Gene3D" id="3.30.70.2940">
    <property type="match status" value="1"/>
</dbReference>
<accession>A0ABU2H4C5</accession>
<evidence type="ECO:0000313" key="2">
    <source>
        <dbReference type="Proteomes" id="UP001250214"/>
    </source>
</evidence>
<dbReference type="RefSeq" id="WP_310911165.1">
    <property type="nucleotide sequence ID" value="NZ_JAVLVT010000001.1"/>
</dbReference>
<dbReference type="EMBL" id="JAVLVT010000001">
    <property type="protein sequence ID" value="MDS1269709.1"/>
    <property type="molecule type" value="Genomic_DNA"/>
</dbReference>
<proteinExistence type="predicted"/>
<sequence length="387" mass="41780">MSSTSTAVSTWLALRPQDSVHVRDGRPFVGGTGGSAHTVRPGPTTVAGAIGAACHQAGAHRNPAAVRGPLLAEFDPEQGWRSYLPMPRDLVRTDTNKARTDTTDGTDQALLQRRHLPSDSAAPWAGVVTDLHEKLTLQGRQPLHPLHLHNVPGKTEPMTGWGSSALLRNYLHGDTLTPGASKPVPASEFRYGATDPLVSERRLGLALDDHRIARTGMLYQTTHWRLQYDWAFLAEVEDLPCADEQLPHAVGFGGAGRLAELERIPGMHWPDAPLAFPDGQLLLYLATPAAWAEGWLPPIPAEVSIVAAALGDPHVVSTATADPNRRQRLSGTRRFTTVPAGSVYWLRFPSAQAAVDWSHDHHGRALGPAVDERLDTAGFGIVLTGVW</sequence>
<keyword evidence="2" id="KW-1185">Reference proteome</keyword>
<gene>
    <name evidence="1" type="ORF">RIF23_05315</name>
</gene>
<protein>
    <submittedName>
        <fullName evidence="1">Type III-B CRISPR module-associated Cmr3 family protein</fullName>
    </submittedName>
</protein>
<reference evidence="2" key="1">
    <citation type="submission" date="2023-07" db="EMBL/GenBank/DDBJ databases">
        <title>Novel species in the genus Lipingzhangella isolated from Sambhar Salt Lake.</title>
        <authorList>
            <person name="Jiya N."/>
            <person name="Kajale S."/>
            <person name="Sharma A."/>
        </authorList>
    </citation>
    <scope>NUCLEOTIDE SEQUENCE [LARGE SCALE GENOMIC DNA]</scope>
    <source>
        <strain evidence="2">LS1_29</strain>
    </source>
</reference>
<evidence type="ECO:0000313" key="1">
    <source>
        <dbReference type="EMBL" id="MDS1269709.1"/>
    </source>
</evidence>
<comment type="caution">
    <text evidence="1">The sequence shown here is derived from an EMBL/GenBank/DDBJ whole genome shotgun (WGS) entry which is preliminary data.</text>
</comment>
<organism evidence="1 2">
    <name type="scientific">Lipingzhangella rawalii</name>
    <dbReference type="NCBI Taxonomy" id="2055835"/>
    <lineage>
        <taxon>Bacteria</taxon>
        <taxon>Bacillati</taxon>
        <taxon>Actinomycetota</taxon>
        <taxon>Actinomycetes</taxon>
        <taxon>Streptosporangiales</taxon>
        <taxon>Nocardiopsidaceae</taxon>
        <taxon>Lipingzhangella</taxon>
    </lineage>
</organism>
<name>A0ABU2H4C5_9ACTN</name>
<dbReference type="Gene3D" id="2.60.40.4350">
    <property type="match status" value="1"/>
</dbReference>